<sequence length="90" mass="9721">MEADQFVNARLLVEDMGVAVRVCEGADFVPNPDVFGRVVSGVMTGDSPQKRRAKLMREEVVGAVSKGGVSFKELDELIQVLKQLGVKEGS</sequence>
<proteinExistence type="evidence at transcript level"/>
<dbReference type="ExpressionAtlas" id="I3T4L3">
    <property type="expression patterns" value="differential"/>
</dbReference>
<dbReference type="AlphaFoldDB" id="I3T4L3"/>
<dbReference type="SUPFAM" id="SSF53756">
    <property type="entry name" value="UDP-Glycosyltransferase/glycogen phosphorylase"/>
    <property type="match status" value="1"/>
</dbReference>
<dbReference type="EMBL" id="BT147661">
    <property type="protein sequence ID" value="AFK47455.1"/>
    <property type="molecule type" value="mRNA"/>
</dbReference>
<accession>I3T4L3</accession>
<reference evidence="1" key="1">
    <citation type="submission" date="2012-05" db="EMBL/GenBank/DDBJ databases">
        <authorList>
            <person name="Krishnakumar V."/>
            <person name="Cheung F."/>
            <person name="Xiao Y."/>
            <person name="Chan A."/>
            <person name="Moskal W.A."/>
            <person name="Town C.D."/>
        </authorList>
    </citation>
    <scope>NUCLEOTIDE SEQUENCE</scope>
</reference>
<protein>
    <submittedName>
        <fullName evidence="1">Uncharacterized protein</fullName>
    </submittedName>
</protein>
<evidence type="ECO:0000313" key="1">
    <source>
        <dbReference type="EMBL" id="AFK47455.1"/>
    </source>
</evidence>
<name>I3T4L3_MEDTR</name>
<organism evidence="1">
    <name type="scientific">Medicago truncatula</name>
    <name type="common">Barrel medic</name>
    <name type="synonym">Medicago tribuloides</name>
    <dbReference type="NCBI Taxonomy" id="3880"/>
    <lineage>
        <taxon>Eukaryota</taxon>
        <taxon>Viridiplantae</taxon>
        <taxon>Streptophyta</taxon>
        <taxon>Embryophyta</taxon>
        <taxon>Tracheophyta</taxon>
        <taxon>Spermatophyta</taxon>
        <taxon>Magnoliopsida</taxon>
        <taxon>eudicotyledons</taxon>
        <taxon>Gunneridae</taxon>
        <taxon>Pentapetalae</taxon>
        <taxon>rosids</taxon>
        <taxon>fabids</taxon>
        <taxon>Fabales</taxon>
        <taxon>Fabaceae</taxon>
        <taxon>Papilionoideae</taxon>
        <taxon>50 kb inversion clade</taxon>
        <taxon>NPAAA clade</taxon>
        <taxon>Hologalegina</taxon>
        <taxon>IRL clade</taxon>
        <taxon>Trifolieae</taxon>
        <taxon>Medicago</taxon>
    </lineage>
</organism>
<dbReference type="Gene3D" id="3.40.50.2000">
    <property type="entry name" value="Glycogen Phosphorylase B"/>
    <property type="match status" value="1"/>
</dbReference>